<feature type="short sequence motif" description="TFG box" evidence="2">
    <location>
        <begin position="440"/>
        <end position="460"/>
    </location>
</feature>
<dbReference type="GO" id="GO:0033962">
    <property type="term" value="P:P-body assembly"/>
    <property type="evidence" value="ECO:0007669"/>
    <property type="project" value="TreeGrafter"/>
</dbReference>
<dbReference type="Gene3D" id="2.30.30.100">
    <property type="match status" value="1"/>
</dbReference>
<dbReference type="SUPFAM" id="SSF50182">
    <property type="entry name" value="Sm-like ribonucleoproteins"/>
    <property type="match status" value="1"/>
</dbReference>
<feature type="domain" description="DFDF" evidence="4">
    <location>
        <begin position="361"/>
        <end position="397"/>
    </location>
</feature>
<keyword evidence="8" id="KW-1185">Reference proteome</keyword>
<feature type="region of interest" description="Disordered" evidence="3">
    <location>
        <begin position="432"/>
        <end position="498"/>
    </location>
</feature>
<evidence type="ECO:0000259" key="6">
    <source>
        <dbReference type="PROSITE" id="PS51536"/>
    </source>
</evidence>
<dbReference type="EMBL" id="CP118379">
    <property type="protein sequence ID" value="WFD44509.1"/>
    <property type="molecule type" value="Genomic_DNA"/>
</dbReference>
<dbReference type="InterPro" id="IPR025768">
    <property type="entry name" value="TFG_box"/>
</dbReference>
<accession>A0AAF0FDH7</accession>
<organism evidence="7 8">
    <name type="scientific">Malassezia psittaci</name>
    <dbReference type="NCBI Taxonomy" id="1821823"/>
    <lineage>
        <taxon>Eukaryota</taxon>
        <taxon>Fungi</taxon>
        <taxon>Dikarya</taxon>
        <taxon>Basidiomycota</taxon>
        <taxon>Ustilaginomycotina</taxon>
        <taxon>Malasseziomycetes</taxon>
        <taxon>Malasseziales</taxon>
        <taxon>Malasseziaceae</taxon>
        <taxon>Malassezia</taxon>
    </lineage>
</organism>
<name>A0AAF0FDH7_9BASI</name>
<dbReference type="SMART" id="SM01199">
    <property type="entry name" value="FDF"/>
    <property type="match status" value="1"/>
</dbReference>
<feature type="compositionally biased region" description="Polar residues" evidence="3">
    <location>
        <begin position="315"/>
        <end position="332"/>
    </location>
</feature>
<evidence type="ECO:0000256" key="2">
    <source>
        <dbReference type="PROSITE-ProRule" id="PRU00869"/>
    </source>
</evidence>
<feature type="domain" description="TFG box profile" evidence="6">
    <location>
        <begin position="440"/>
        <end position="460"/>
    </location>
</feature>
<feature type="compositionally biased region" description="Polar residues" evidence="3">
    <location>
        <begin position="89"/>
        <end position="100"/>
    </location>
</feature>
<dbReference type="SMART" id="SM01271">
    <property type="entry name" value="LSM14"/>
    <property type="match status" value="1"/>
</dbReference>
<dbReference type="Pfam" id="PF12701">
    <property type="entry name" value="LSM14"/>
    <property type="match status" value="1"/>
</dbReference>
<evidence type="ECO:0000256" key="1">
    <source>
        <dbReference type="PROSITE-ProRule" id="PRU00846"/>
    </source>
</evidence>
<feature type="compositionally biased region" description="Polar residues" evidence="3">
    <location>
        <begin position="203"/>
        <end position="222"/>
    </location>
</feature>
<dbReference type="AlphaFoldDB" id="A0AAF0FDH7"/>
<evidence type="ECO:0000313" key="8">
    <source>
        <dbReference type="Proteomes" id="UP001214628"/>
    </source>
</evidence>
<feature type="region of interest" description="Disordered" evidence="3">
    <location>
        <begin position="186"/>
        <end position="370"/>
    </location>
</feature>
<dbReference type="PANTHER" id="PTHR13586">
    <property type="entry name" value="SCD6 PROTEIN-RELATED"/>
    <property type="match status" value="1"/>
</dbReference>
<dbReference type="Proteomes" id="UP001214628">
    <property type="component" value="Chromosome 5"/>
</dbReference>
<dbReference type="PROSITE" id="PS51536">
    <property type="entry name" value="TFG"/>
    <property type="match status" value="1"/>
</dbReference>
<gene>
    <name evidence="7" type="ORF">MPSI1_003177</name>
</gene>
<feature type="compositionally biased region" description="Basic and acidic residues" evidence="3">
    <location>
        <begin position="432"/>
        <end position="451"/>
    </location>
</feature>
<evidence type="ECO:0000256" key="3">
    <source>
        <dbReference type="SAM" id="MobiDB-lite"/>
    </source>
</evidence>
<dbReference type="GO" id="GO:0000932">
    <property type="term" value="C:P-body"/>
    <property type="evidence" value="ECO:0007669"/>
    <property type="project" value="TreeGrafter"/>
</dbReference>
<proteinExistence type="predicted"/>
<dbReference type="InterPro" id="IPR010920">
    <property type="entry name" value="LSM_dom_sf"/>
</dbReference>
<evidence type="ECO:0000259" key="4">
    <source>
        <dbReference type="PROSITE" id="PS51512"/>
    </source>
</evidence>
<feature type="domain" description="FFD box profile" evidence="5">
    <location>
        <begin position="412"/>
        <end position="428"/>
    </location>
</feature>
<dbReference type="InterPro" id="IPR019050">
    <property type="entry name" value="FDF_dom"/>
</dbReference>
<dbReference type="PROSITE" id="PS51512">
    <property type="entry name" value="DFDF"/>
    <property type="match status" value="1"/>
</dbReference>
<evidence type="ECO:0000313" key="7">
    <source>
        <dbReference type="EMBL" id="WFD44509.1"/>
    </source>
</evidence>
<feature type="region of interest" description="Disordered" evidence="3">
    <location>
        <begin position="81"/>
        <end position="126"/>
    </location>
</feature>
<dbReference type="InterPro" id="IPR025609">
    <property type="entry name" value="Lsm14-like_N"/>
</dbReference>
<dbReference type="GO" id="GO:0003729">
    <property type="term" value="F:mRNA binding"/>
    <property type="evidence" value="ECO:0007669"/>
    <property type="project" value="TreeGrafter"/>
</dbReference>
<sequence>MAGDMKDESAASFLGALISLTSRSNVRYQGVLSSIDAAQATLALEKEGRCAAAGQPQDEVDGSEKVYDYIVFRAADVVDLRIDDPSPPKSESQSPGFQSTEPPPSTGAKHTQNLDPAYAPNMQMPQHPSNPYDGMYGSPMYGMPPPGYGHAPYMGGYPSALPPPMHQQSPYQPMPYNPYMLQNHDQFPTGTQMPMPPNAMPASSDNFSSSAQAGTPLSASKSQLEDAQSRFSTMQINQGSVPQPDALNRASSNTSESVSAKSAPGAHPTSPPETSSRRQSESQSSTTQPARSEASAGGKSGEEKSRKAKQPSKAKGQSQATNDQVSEQNTPGQLAAPAVNHAQVQQREARTVPGALAGKPVASNDASVPSQEFDFEKANAKFAKELREPSKSEEVAKLDAIPAPINEKNAGGFYDKKSGFFDNISSDVRDHYERRPTADIGKTRAADERARNMQTFGDNAASYRGSNTSRSRGRGRGGRGGRGQSRYKQNEKPEWADA</sequence>
<feature type="compositionally biased region" description="Polar residues" evidence="3">
    <location>
        <begin position="249"/>
        <end position="260"/>
    </location>
</feature>
<feature type="short sequence motif" description="FFD box" evidence="1">
    <location>
        <begin position="412"/>
        <end position="428"/>
    </location>
</feature>
<dbReference type="InterPro" id="IPR025761">
    <property type="entry name" value="FFD_box"/>
</dbReference>
<reference evidence="7" key="1">
    <citation type="submission" date="2023-02" db="EMBL/GenBank/DDBJ databases">
        <title>Mating type loci evolution in Malassezia.</title>
        <authorList>
            <person name="Coelho M.A."/>
        </authorList>
    </citation>
    <scope>NUCLEOTIDE SEQUENCE</scope>
    <source>
        <strain evidence="7">CBS 14136</strain>
    </source>
</reference>
<evidence type="ECO:0000259" key="5">
    <source>
        <dbReference type="PROSITE" id="PS51513"/>
    </source>
</evidence>
<dbReference type="InterPro" id="IPR025762">
    <property type="entry name" value="DFDF"/>
</dbReference>
<feature type="compositionally biased region" description="Polar residues" evidence="3">
    <location>
        <begin position="229"/>
        <end position="241"/>
    </location>
</feature>
<protein>
    <submittedName>
        <fullName evidence="7">Uncharacterized protein</fullName>
    </submittedName>
</protein>
<dbReference type="PANTHER" id="PTHR13586:SF0">
    <property type="entry name" value="TRAILER HITCH, ISOFORM H"/>
    <property type="match status" value="1"/>
</dbReference>
<dbReference type="PROSITE" id="PS51513">
    <property type="entry name" value="FFD"/>
    <property type="match status" value="1"/>
</dbReference>
<feature type="compositionally biased region" description="Basic and acidic residues" evidence="3">
    <location>
        <begin position="488"/>
        <end position="498"/>
    </location>
</feature>
<dbReference type="GO" id="GO:0034063">
    <property type="term" value="P:stress granule assembly"/>
    <property type="evidence" value="ECO:0007669"/>
    <property type="project" value="TreeGrafter"/>
</dbReference>